<organism evidence="1">
    <name type="scientific">Lyngbya confervoides BDU141951</name>
    <dbReference type="NCBI Taxonomy" id="1574623"/>
    <lineage>
        <taxon>Bacteria</taxon>
        <taxon>Bacillati</taxon>
        <taxon>Cyanobacteriota</taxon>
        <taxon>Cyanophyceae</taxon>
        <taxon>Oscillatoriophycideae</taxon>
        <taxon>Oscillatoriales</taxon>
        <taxon>Microcoleaceae</taxon>
        <taxon>Lyngbya</taxon>
    </lineage>
</organism>
<evidence type="ECO:0008006" key="2">
    <source>
        <dbReference type="Google" id="ProtNLM"/>
    </source>
</evidence>
<proteinExistence type="predicted"/>
<accession>A0A0C1Y8R8</accession>
<reference evidence="1" key="3">
    <citation type="submission" date="2020-02" db="EMBL/GenBank/DDBJ databases">
        <authorList>
            <person name="Sarangi A.N."/>
            <person name="Ghosh S."/>
            <person name="Mukherjee M."/>
            <person name="Tripathy S."/>
        </authorList>
    </citation>
    <scope>NUCLEOTIDE SEQUENCE</scope>
    <source>
        <strain evidence="1">BDU141951</strain>
    </source>
</reference>
<dbReference type="AlphaFoldDB" id="A0A0C1Y8R8"/>
<comment type="caution">
    <text evidence="1">The sequence shown here is derived from an EMBL/GenBank/DDBJ whole genome shotgun (WGS) entry which is preliminary data.</text>
</comment>
<reference evidence="1" key="2">
    <citation type="journal article" date="2015" name="Genome Announc.">
        <title>Draft Genome Sequence of Filamentous Marine Cyanobacterium Lyngbya confervoides Strain BDU141951.</title>
        <authorList>
            <person name="Chandrababunaidu M.M."/>
            <person name="Sen D."/>
            <person name="Tripathy S."/>
        </authorList>
    </citation>
    <scope>NUCLEOTIDE SEQUENCE</scope>
    <source>
        <strain evidence="1">BDU141951</strain>
    </source>
</reference>
<reference evidence="1" key="1">
    <citation type="submission" date="2014-11" db="EMBL/GenBank/DDBJ databases">
        <authorList>
            <person name="Malar M.C."/>
            <person name="Sen D."/>
            <person name="Tripathy S."/>
        </authorList>
    </citation>
    <scope>NUCLEOTIDE SEQUENCE</scope>
    <source>
        <strain evidence="1">BDU141951</strain>
    </source>
</reference>
<dbReference type="EMBL" id="JTHE02000003">
    <property type="protein sequence ID" value="NEV68880.1"/>
    <property type="molecule type" value="Genomic_DNA"/>
</dbReference>
<name>A0A0C1Y8R8_9CYAN</name>
<evidence type="ECO:0000313" key="1">
    <source>
        <dbReference type="EMBL" id="NEV68880.1"/>
    </source>
</evidence>
<dbReference type="InterPro" id="IPR041289">
    <property type="entry name" value="Bact_RF_family3"/>
</dbReference>
<dbReference type="Pfam" id="PF18845">
    <property type="entry name" value="baeRF_family3"/>
    <property type="match status" value="1"/>
</dbReference>
<gene>
    <name evidence="1" type="ORF">QQ91_017410</name>
</gene>
<sequence length="360" mass="40854">MITRHDLKALQSMVSVPALSILLPTYRHFPDHQKDPIRVKNLVDEARERLSQEFDKRDIEPLLIRLETLVADIDYNHTLDGLALFVSHDVAKKFYLPFPVPERVIIDQTFATRDLLYGMHRMVCYWVFLLSQNATRLIAGTGETLEEVFDDRFPMQMTGPAATEPIPYEADTAYVDDRFRRFFQQVDRAFAAYAQDEPKHLPLILGGVKRQISFFREVSEYKGDIVGTLTGSHDRATLAELTPDIWAIAQTIRQQRHDDALQALDRAMSQQKVVSAIEEVWRLANDGRGQLLLVEKNYHVPAVVTENGGLKTVAEPGGTDVMDDAVDEIIEAVLLKGGEVELMDDGELANHQKIALILRY</sequence>
<protein>
    <recommendedName>
        <fullName evidence="2">Chemotaxis protein</fullName>
    </recommendedName>
</protein>